<accession>X4Y600</accession>
<dbReference type="GO" id="GO:1990281">
    <property type="term" value="C:efflux pump complex"/>
    <property type="evidence" value="ECO:0007669"/>
    <property type="project" value="TreeGrafter"/>
</dbReference>
<dbReference type="Gene3D" id="2.40.420.20">
    <property type="match status" value="1"/>
</dbReference>
<gene>
    <name evidence="2" type="primary">aclF</name>
</gene>
<evidence type="ECO:0000313" key="2">
    <source>
        <dbReference type="EMBL" id="AHV78693.1"/>
    </source>
</evidence>
<dbReference type="GO" id="GO:0015562">
    <property type="term" value="F:efflux transmembrane transporter activity"/>
    <property type="evidence" value="ECO:0007669"/>
    <property type="project" value="TreeGrafter"/>
</dbReference>
<evidence type="ECO:0000259" key="1">
    <source>
        <dbReference type="Pfam" id="PF25990"/>
    </source>
</evidence>
<dbReference type="EMBL" id="KF836421">
    <property type="protein sequence ID" value="AHV78693.1"/>
    <property type="molecule type" value="Genomic_DNA"/>
</dbReference>
<organism evidence="2">
    <name type="scientific">Staphylococcus aureus</name>
    <dbReference type="NCBI Taxonomy" id="1280"/>
    <lineage>
        <taxon>Bacteria</taxon>
        <taxon>Bacillati</taxon>
        <taxon>Bacillota</taxon>
        <taxon>Bacilli</taxon>
        <taxon>Bacillales</taxon>
        <taxon>Staphylococcaceae</taxon>
        <taxon>Staphylococcus</taxon>
    </lineage>
</organism>
<sequence>MKNKLKWIIVLSAILLLVTIALVLKLKDSEKSNKVDYATYTVKKEKSLNLEGKASPNVVKNYQNSRQIGTYLGIQVEDGQTVKQGDLLINYNVNNNQRQQLVNKVNEFQKSVSDSYRAINQNPQNPNLQKQLIQTQQSLLDAQQQLNQHENYIKDNTYAAFDGKVVVKNAENIRDGQPILQLVSQKSQIKTTISEFDLDKIRQGDRVNVTVINNGKTTKGKIKQISELPKSFENKMNDLNHTNAQSLGDGEKDKDLDIPVTSNDLLSSNTETSKYTVIIDDIDMPIRAGYSLDIKVPLNIIKLPKSVLTKDNDVFVVDKNNKVKRLDIHIDKINGEIFVKSGLKEGDKVIKNPNSTLNDGDRIEVSS</sequence>
<dbReference type="Gene3D" id="2.40.30.170">
    <property type="match status" value="1"/>
</dbReference>
<keyword evidence="2" id="KW-0614">Plasmid</keyword>
<name>X4Y600_STAAU</name>
<dbReference type="InterPro" id="IPR058636">
    <property type="entry name" value="Beta-barrel_YknX"/>
</dbReference>
<geneLocation type="plasmid" evidence="2">
    <name>pRJ101</name>
</geneLocation>
<dbReference type="AlphaFoldDB" id="X4Y600"/>
<dbReference type="Pfam" id="PF25990">
    <property type="entry name" value="Beta-barrel_YknX"/>
    <property type="match status" value="1"/>
</dbReference>
<dbReference type="RefSeq" id="WP_032495771.1">
    <property type="nucleotide sequence ID" value="NZ_MF706324.1"/>
</dbReference>
<dbReference type="PANTHER" id="PTHR30469">
    <property type="entry name" value="MULTIDRUG RESISTANCE PROTEIN MDTA"/>
    <property type="match status" value="1"/>
</dbReference>
<reference evidence="2" key="1">
    <citation type="journal article" date="2014" name="Microbiology (Mosc.)">
        <title>The gene cluster of aureocyclicin 4185: the first cyclic bacteriocin of Staphylococcus aureus.</title>
        <authorList>
            <person name="Potter A."/>
            <person name="Ceotto H."/>
            <person name="Coelho M.L."/>
            <person name="Guimaraes A.J."/>
            <person name="Bastos Mdo C."/>
        </authorList>
    </citation>
    <scope>NUCLEOTIDE SEQUENCE</scope>
    <source>
        <strain evidence="2">4185</strain>
        <plasmid evidence="2">pRJ101</plasmid>
    </source>
</reference>
<protein>
    <submittedName>
        <fullName evidence="2">AclF</fullName>
    </submittedName>
</protein>
<feature type="domain" description="YknX-like beta-barrel" evidence="1">
    <location>
        <begin position="188"/>
        <end position="237"/>
    </location>
</feature>
<proteinExistence type="predicted"/>